<sequence length="392" mass="43931">MQFIKFGNQTESNIFNQLDEKKRELIERGVDVINLSIGTPDFKPDDFVMQAVADAAKNPDNYKYSMYDTDELNTAVQDWYLRRYNVKLDKEQIMSVCGSQEGIAHVAFPFVKEGDLVLAPDPGYPIFTFGPMMTGAELGLYPLYPEKNWILDFNDIPEDVANRAKIIIVSYPNNPTTALADVEFYQNLIKFAKKHNIMVIHDNAYSDLVMDGKKGLSFLSIDGAMDVGIEFNSLSKTYNLTGMRVSFAVGNKKMIEKFRAFRSQIDYGMFYPVQAGAAAALNGNQDIVERNRMGYQARRDALCGGLRSIGWDVEDSKGTMFVWAKIPEGYSSSVEFILEMMDKAGVVAVAGDSFGQMGKGYIRFALVVPPERMKEVVKRIDESGILKKGGNK</sequence>
<evidence type="ECO:0000313" key="6">
    <source>
        <dbReference type="Proteomes" id="UP000886808"/>
    </source>
</evidence>
<accession>A0A9D1PJK4</accession>
<dbReference type="Proteomes" id="UP000886808">
    <property type="component" value="Unassembled WGS sequence"/>
</dbReference>
<organism evidence="5 6">
    <name type="scientific">Candidatus Butyricicoccus avistercoris</name>
    <dbReference type="NCBI Taxonomy" id="2838518"/>
    <lineage>
        <taxon>Bacteria</taxon>
        <taxon>Bacillati</taxon>
        <taxon>Bacillota</taxon>
        <taxon>Clostridia</taxon>
        <taxon>Eubacteriales</taxon>
        <taxon>Butyricicoccaceae</taxon>
        <taxon>Butyricicoccus</taxon>
    </lineage>
</organism>
<proteinExistence type="predicted"/>
<dbReference type="InterPro" id="IPR015424">
    <property type="entry name" value="PyrdxlP-dep_Trfase"/>
</dbReference>
<dbReference type="Gene3D" id="3.90.1150.10">
    <property type="entry name" value="Aspartate Aminotransferase, domain 1"/>
    <property type="match status" value="1"/>
</dbReference>
<dbReference type="InterPro" id="IPR015422">
    <property type="entry name" value="PyrdxlP-dep_Trfase_small"/>
</dbReference>
<reference evidence="5" key="2">
    <citation type="submission" date="2021-04" db="EMBL/GenBank/DDBJ databases">
        <authorList>
            <person name="Gilroy R."/>
        </authorList>
    </citation>
    <scope>NUCLEOTIDE SEQUENCE</scope>
    <source>
        <strain evidence="5">CHK193-4272</strain>
    </source>
</reference>
<keyword evidence="2 5" id="KW-0032">Aminotransferase</keyword>
<evidence type="ECO:0000313" key="5">
    <source>
        <dbReference type="EMBL" id="HIV62291.1"/>
    </source>
</evidence>
<gene>
    <name evidence="5" type="ORF">H9746_05575</name>
</gene>
<dbReference type="InterPro" id="IPR015421">
    <property type="entry name" value="PyrdxlP-dep_Trfase_major"/>
</dbReference>
<dbReference type="Pfam" id="PF00155">
    <property type="entry name" value="Aminotran_1_2"/>
    <property type="match status" value="1"/>
</dbReference>
<reference evidence="5" key="1">
    <citation type="journal article" date="2021" name="PeerJ">
        <title>Extensive microbial diversity within the chicken gut microbiome revealed by metagenomics and culture.</title>
        <authorList>
            <person name="Gilroy R."/>
            <person name="Ravi A."/>
            <person name="Getino M."/>
            <person name="Pursley I."/>
            <person name="Horton D.L."/>
            <person name="Alikhan N.F."/>
            <person name="Baker D."/>
            <person name="Gharbi K."/>
            <person name="Hall N."/>
            <person name="Watson M."/>
            <person name="Adriaenssens E.M."/>
            <person name="Foster-Nyarko E."/>
            <person name="Jarju S."/>
            <person name="Secka A."/>
            <person name="Antonio M."/>
            <person name="Oren A."/>
            <person name="Chaudhuri R.R."/>
            <person name="La Ragione R."/>
            <person name="Hildebrand F."/>
            <person name="Pallen M.J."/>
        </authorList>
    </citation>
    <scope>NUCLEOTIDE SEQUENCE</scope>
    <source>
        <strain evidence="5">CHK193-4272</strain>
    </source>
</reference>
<dbReference type="PANTHER" id="PTHR42832:SF3">
    <property type="entry name" value="L-GLUTAMINE--4-(METHYLSULFANYL)-2-OXOBUTANOATE AMINOTRANSFERASE"/>
    <property type="match status" value="1"/>
</dbReference>
<evidence type="ECO:0000259" key="4">
    <source>
        <dbReference type="Pfam" id="PF00155"/>
    </source>
</evidence>
<keyword evidence="3" id="KW-0808">Transferase</keyword>
<dbReference type="AlphaFoldDB" id="A0A9D1PJK4"/>
<name>A0A9D1PJK4_9FIRM</name>
<comment type="caution">
    <text evidence="5">The sequence shown here is derived from an EMBL/GenBank/DDBJ whole genome shotgun (WGS) entry which is preliminary data.</text>
</comment>
<dbReference type="InterPro" id="IPR050881">
    <property type="entry name" value="LL-DAP_aminotransferase"/>
</dbReference>
<feature type="domain" description="Aminotransferase class I/classII large" evidence="4">
    <location>
        <begin position="31"/>
        <end position="380"/>
    </location>
</feature>
<comment type="cofactor">
    <cofactor evidence="1">
        <name>pyridoxal 5'-phosphate</name>
        <dbReference type="ChEBI" id="CHEBI:597326"/>
    </cofactor>
</comment>
<dbReference type="GO" id="GO:0030170">
    <property type="term" value="F:pyridoxal phosphate binding"/>
    <property type="evidence" value="ECO:0007669"/>
    <property type="project" value="InterPro"/>
</dbReference>
<dbReference type="InterPro" id="IPR004839">
    <property type="entry name" value="Aminotransferase_I/II_large"/>
</dbReference>
<dbReference type="EMBL" id="DXIE01000032">
    <property type="protein sequence ID" value="HIV62291.1"/>
    <property type="molecule type" value="Genomic_DNA"/>
</dbReference>
<dbReference type="Gene3D" id="3.40.640.10">
    <property type="entry name" value="Type I PLP-dependent aspartate aminotransferase-like (Major domain)"/>
    <property type="match status" value="1"/>
</dbReference>
<evidence type="ECO:0000256" key="1">
    <source>
        <dbReference type="ARBA" id="ARBA00001933"/>
    </source>
</evidence>
<dbReference type="PANTHER" id="PTHR42832">
    <property type="entry name" value="AMINO ACID AMINOTRANSFERASE"/>
    <property type="match status" value="1"/>
</dbReference>
<dbReference type="CDD" id="cd00609">
    <property type="entry name" value="AAT_like"/>
    <property type="match status" value="1"/>
</dbReference>
<dbReference type="SUPFAM" id="SSF53383">
    <property type="entry name" value="PLP-dependent transferases"/>
    <property type="match status" value="1"/>
</dbReference>
<evidence type="ECO:0000256" key="3">
    <source>
        <dbReference type="ARBA" id="ARBA00022679"/>
    </source>
</evidence>
<dbReference type="GO" id="GO:0008483">
    <property type="term" value="F:transaminase activity"/>
    <property type="evidence" value="ECO:0007669"/>
    <property type="project" value="UniProtKB-KW"/>
</dbReference>
<protein>
    <submittedName>
        <fullName evidence="5">Aminotransferase class I/II-fold pyridoxal phosphate-dependent enzyme</fullName>
    </submittedName>
</protein>
<evidence type="ECO:0000256" key="2">
    <source>
        <dbReference type="ARBA" id="ARBA00022576"/>
    </source>
</evidence>